<evidence type="ECO:0000313" key="8">
    <source>
        <dbReference type="EMBL" id="RID87158.1"/>
    </source>
</evidence>
<comment type="caution">
    <text evidence="8">The sequence shown here is derived from an EMBL/GenBank/DDBJ whole genome shotgun (WGS) entry which is preliminary data.</text>
</comment>
<keyword evidence="8" id="KW-0966">Cell projection</keyword>
<evidence type="ECO:0000256" key="7">
    <source>
        <dbReference type="SAM" id="SignalP"/>
    </source>
</evidence>
<keyword evidence="3 5" id="KW-1133">Transmembrane helix</keyword>
<keyword evidence="1 5" id="KW-1003">Cell membrane</keyword>
<comment type="subcellular location">
    <subcellularLocation>
        <location evidence="5">Cell membrane</location>
    </subcellularLocation>
    <subcellularLocation>
        <location evidence="5">Bacterial flagellum basal body</location>
    </subcellularLocation>
</comment>
<protein>
    <recommendedName>
        <fullName evidence="5">Flagellar protein</fullName>
    </recommendedName>
</protein>
<keyword evidence="7" id="KW-0732">Signal</keyword>
<feature type="compositionally biased region" description="Basic and acidic residues" evidence="6">
    <location>
        <begin position="195"/>
        <end position="219"/>
    </location>
</feature>
<dbReference type="EMBL" id="QWVS01000013">
    <property type="protein sequence ID" value="RID87158.1"/>
    <property type="molecule type" value="Genomic_DNA"/>
</dbReference>
<evidence type="ECO:0000256" key="1">
    <source>
        <dbReference type="ARBA" id="ARBA00022475"/>
    </source>
</evidence>
<keyword evidence="8" id="KW-0282">Flagellum</keyword>
<evidence type="ECO:0000256" key="5">
    <source>
        <dbReference type="RuleBase" id="RU362064"/>
    </source>
</evidence>
<dbReference type="AlphaFoldDB" id="A0A398BEB2"/>
<evidence type="ECO:0000256" key="4">
    <source>
        <dbReference type="ARBA" id="ARBA00023136"/>
    </source>
</evidence>
<gene>
    <name evidence="8" type="primary">fliO</name>
    <name evidence="8" type="ORF">D1953_07555</name>
</gene>
<dbReference type="NCBIfam" id="TIGR03500">
    <property type="entry name" value="FliO_TIGR"/>
    <property type="match status" value="1"/>
</dbReference>
<keyword evidence="4 5" id="KW-0472">Membrane</keyword>
<evidence type="ECO:0000256" key="2">
    <source>
        <dbReference type="ARBA" id="ARBA00022692"/>
    </source>
</evidence>
<keyword evidence="9" id="KW-1185">Reference proteome</keyword>
<accession>A0A398BEB2</accession>
<evidence type="ECO:0000256" key="6">
    <source>
        <dbReference type="SAM" id="MobiDB-lite"/>
    </source>
</evidence>
<dbReference type="RefSeq" id="WP_119116552.1">
    <property type="nucleotide sequence ID" value="NZ_QWVS01000013.1"/>
</dbReference>
<proteinExistence type="inferred from homology"/>
<name>A0A398BEB2_9BACI</name>
<dbReference type="InterPro" id="IPR022781">
    <property type="entry name" value="Flagellar_biosynth_FliO"/>
</dbReference>
<dbReference type="GO" id="GO:0005886">
    <property type="term" value="C:plasma membrane"/>
    <property type="evidence" value="ECO:0007669"/>
    <property type="project" value="UniProtKB-SubCell"/>
</dbReference>
<keyword evidence="5" id="KW-0975">Bacterial flagellum</keyword>
<keyword evidence="8" id="KW-0969">Cilium</keyword>
<evidence type="ECO:0000256" key="3">
    <source>
        <dbReference type="ARBA" id="ARBA00022989"/>
    </source>
</evidence>
<dbReference type="GO" id="GO:0009425">
    <property type="term" value="C:bacterial-type flagellum basal body"/>
    <property type="evidence" value="ECO:0007669"/>
    <property type="project" value="UniProtKB-SubCell"/>
</dbReference>
<comment type="similarity">
    <text evidence="5">Belongs to the FliO/MopB family.</text>
</comment>
<feature type="transmembrane region" description="Helical" evidence="5">
    <location>
        <begin position="73"/>
        <end position="94"/>
    </location>
</feature>
<dbReference type="GO" id="GO:0044781">
    <property type="term" value="P:bacterial-type flagellum organization"/>
    <property type="evidence" value="ECO:0007669"/>
    <property type="project" value="UniProtKB-UniRule"/>
</dbReference>
<sequence>MFSVKKLCQVLFALGIVCFFQTMPVHAENLDQSVKDMYEQPESSKAENAVKDDSTTEEKAVSSSGVGLSFSDFFRMIFAMLFVVALLYIVLRFISKKSKTYQQANFIENLGGTNLGNNRSVQIVKVGERVLLVGVGENIQLLTEIEDEEERRQLLEAYNQKYEQMMQPTDFVMKLKKKWTKSAVSGESFSSELKNQLEEMRQSRKQLMDKLDQKGRDDK</sequence>
<dbReference type="Proteomes" id="UP000266016">
    <property type="component" value="Unassembled WGS sequence"/>
</dbReference>
<organism evidence="8 9">
    <name type="scientific">Peribacillus asahii</name>
    <dbReference type="NCBI Taxonomy" id="228899"/>
    <lineage>
        <taxon>Bacteria</taxon>
        <taxon>Bacillati</taxon>
        <taxon>Bacillota</taxon>
        <taxon>Bacilli</taxon>
        <taxon>Bacillales</taxon>
        <taxon>Bacillaceae</taxon>
        <taxon>Peribacillus</taxon>
    </lineage>
</organism>
<keyword evidence="2 5" id="KW-0812">Transmembrane</keyword>
<evidence type="ECO:0000313" key="9">
    <source>
        <dbReference type="Proteomes" id="UP000266016"/>
    </source>
</evidence>
<feature type="signal peptide" evidence="7">
    <location>
        <begin position="1"/>
        <end position="27"/>
    </location>
</feature>
<feature type="compositionally biased region" description="Polar residues" evidence="6">
    <location>
        <begin position="184"/>
        <end position="194"/>
    </location>
</feature>
<feature type="region of interest" description="Disordered" evidence="6">
    <location>
        <begin position="184"/>
        <end position="219"/>
    </location>
</feature>
<feature type="chain" id="PRO_5017251215" description="Flagellar protein" evidence="7">
    <location>
        <begin position="28"/>
        <end position="219"/>
    </location>
</feature>
<dbReference type="Pfam" id="PF04347">
    <property type="entry name" value="FliO"/>
    <property type="match status" value="1"/>
</dbReference>
<reference evidence="8 9" key="1">
    <citation type="submission" date="2018-08" db="EMBL/GenBank/DDBJ databases">
        <title>Bacillus jemisoniae sp. nov., Bacillus chryseoplanitiae sp. nov., Bacillus resnikiae sp. nov., and Bacillus frankliniae sp. nov., isolated from Viking spacecraft and associated surfaces.</title>
        <authorList>
            <person name="Seuylemezian A."/>
            <person name="Vaishampayan P."/>
        </authorList>
    </citation>
    <scope>NUCLEOTIDE SEQUENCE [LARGE SCALE GENOMIC DNA]</scope>
    <source>
        <strain evidence="8 9">MA001</strain>
    </source>
</reference>